<feature type="signal peptide" evidence="1">
    <location>
        <begin position="1"/>
        <end position="16"/>
    </location>
</feature>
<dbReference type="SMART" id="SM00254">
    <property type="entry name" value="ShKT"/>
    <property type="match status" value="2"/>
</dbReference>
<sequence>MFRFVLCATFLAVCAATCVDKYPSECAAKAWSCYSADPGYSQWIRYEMCPYTCGTCTGNNDGNGNSGNGNGNGANGNGGSVNCVDSGEVSCTQEWCNSIYVTDAQKKYYCAKTCGRC</sequence>
<evidence type="ECO:0000313" key="4">
    <source>
        <dbReference type="Proteomes" id="UP001175271"/>
    </source>
</evidence>
<comment type="caution">
    <text evidence="3">The sequence shown here is derived from an EMBL/GenBank/DDBJ whole genome shotgun (WGS) entry which is preliminary data.</text>
</comment>
<organism evidence="3 4">
    <name type="scientific">Steinernema hermaphroditum</name>
    <dbReference type="NCBI Taxonomy" id="289476"/>
    <lineage>
        <taxon>Eukaryota</taxon>
        <taxon>Metazoa</taxon>
        <taxon>Ecdysozoa</taxon>
        <taxon>Nematoda</taxon>
        <taxon>Chromadorea</taxon>
        <taxon>Rhabditida</taxon>
        <taxon>Tylenchina</taxon>
        <taxon>Panagrolaimomorpha</taxon>
        <taxon>Strongyloidoidea</taxon>
        <taxon>Steinernematidae</taxon>
        <taxon>Steinernema</taxon>
    </lineage>
</organism>
<dbReference type="Pfam" id="PF01549">
    <property type="entry name" value="ShK"/>
    <property type="match status" value="2"/>
</dbReference>
<accession>A0AA39M381</accession>
<name>A0AA39M381_9BILA</name>
<feature type="domain" description="ShKT" evidence="2">
    <location>
        <begin position="82"/>
        <end position="117"/>
    </location>
</feature>
<dbReference type="InterPro" id="IPR003582">
    <property type="entry name" value="ShKT_dom"/>
</dbReference>
<protein>
    <recommendedName>
        <fullName evidence="2">ShKT domain-containing protein</fullName>
    </recommendedName>
</protein>
<dbReference type="AlphaFoldDB" id="A0AA39M381"/>
<dbReference type="EMBL" id="JAUCMV010000002">
    <property type="protein sequence ID" value="KAK0419088.1"/>
    <property type="molecule type" value="Genomic_DNA"/>
</dbReference>
<feature type="domain" description="ShKT" evidence="2">
    <location>
        <begin position="17"/>
        <end position="57"/>
    </location>
</feature>
<evidence type="ECO:0000313" key="3">
    <source>
        <dbReference type="EMBL" id="KAK0419088.1"/>
    </source>
</evidence>
<dbReference type="Proteomes" id="UP001175271">
    <property type="component" value="Unassembled WGS sequence"/>
</dbReference>
<feature type="chain" id="PRO_5041353989" description="ShKT domain-containing protein" evidence="1">
    <location>
        <begin position="17"/>
        <end position="117"/>
    </location>
</feature>
<keyword evidence="1" id="KW-0732">Signal</keyword>
<gene>
    <name evidence="3" type="ORF">QR680_013947</name>
</gene>
<evidence type="ECO:0000259" key="2">
    <source>
        <dbReference type="SMART" id="SM00254"/>
    </source>
</evidence>
<proteinExistence type="predicted"/>
<keyword evidence="4" id="KW-1185">Reference proteome</keyword>
<reference evidence="3" key="1">
    <citation type="submission" date="2023-06" db="EMBL/GenBank/DDBJ databases">
        <title>Genomic analysis of the entomopathogenic nematode Steinernema hermaphroditum.</title>
        <authorList>
            <person name="Schwarz E.M."/>
            <person name="Heppert J.K."/>
            <person name="Baniya A."/>
            <person name="Schwartz H.T."/>
            <person name="Tan C.-H."/>
            <person name="Antoshechkin I."/>
            <person name="Sternberg P.W."/>
            <person name="Goodrich-Blair H."/>
            <person name="Dillman A.R."/>
        </authorList>
    </citation>
    <scope>NUCLEOTIDE SEQUENCE</scope>
    <source>
        <strain evidence="3">PS9179</strain>
        <tissue evidence="3">Whole animal</tissue>
    </source>
</reference>
<evidence type="ECO:0000256" key="1">
    <source>
        <dbReference type="SAM" id="SignalP"/>
    </source>
</evidence>